<evidence type="ECO:0000256" key="7">
    <source>
        <dbReference type="ARBA" id="ARBA00022803"/>
    </source>
</evidence>
<feature type="region of interest" description="Disordered" evidence="12">
    <location>
        <begin position="152"/>
        <end position="200"/>
    </location>
</feature>
<evidence type="ECO:0000256" key="11">
    <source>
        <dbReference type="PROSITE-ProRule" id="PRU00339"/>
    </source>
</evidence>
<feature type="compositionally biased region" description="Basic and acidic residues" evidence="12">
    <location>
        <begin position="171"/>
        <end position="186"/>
    </location>
</feature>
<dbReference type="PANTHER" id="PTHR46512:SF9">
    <property type="entry name" value="PEPTIDYLPROLYL ISOMERASE"/>
    <property type="match status" value="1"/>
</dbReference>
<keyword evidence="7 11" id="KW-0802">TPR repeat</keyword>
<evidence type="ECO:0000256" key="9">
    <source>
        <dbReference type="ARBA" id="ARBA00023235"/>
    </source>
</evidence>
<dbReference type="InterPro" id="IPR019734">
    <property type="entry name" value="TPR_rpt"/>
</dbReference>
<evidence type="ECO:0000256" key="5">
    <source>
        <dbReference type="ARBA" id="ARBA00022553"/>
    </source>
</evidence>
<keyword evidence="8" id="KW-0697">Rotamase</keyword>
<dbReference type="PANTHER" id="PTHR46512">
    <property type="entry name" value="PEPTIDYLPROLYL ISOMERASE"/>
    <property type="match status" value="1"/>
</dbReference>
<keyword evidence="5" id="KW-0597">Phosphoprotein</keyword>
<evidence type="ECO:0000256" key="10">
    <source>
        <dbReference type="ARBA" id="ARBA00029569"/>
    </source>
</evidence>
<dbReference type="EMBL" id="JANEYF010002562">
    <property type="protein sequence ID" value="KAJ8944873.1"/>
    <property type="molecule type" value="Genomic_DNA"/>
</dbReference>
<comment type="catalytic activity">
    <reaction evidence="1">
        <text>[protein]-peptidylproline (omega=180) = [protein]-peptidylproline (omega=0)</text>
        <dbReference type="Rhea" id="RHEA:16237"/>
        <dbReference type="Rhea" id="RHEA-COMP:10747"/>
        <dbReference type="Rhea" id="RHEA-COMP:10748"/>
        <dbReference type="ChEBI" id="CHEBI:83833"/>
        <dbReference type="ChEBI" id="CHEBI:83834"/>
        <dbReference type="EC" id="5.2.1.8"/>
    </reaction>
</comment>
<keyword evidence="14" id="KW-1185">Reference proteome</keyword>
<reference evidence="13" key="1">
    <citation type="journal article" date="2023" name="Insect Mol. Biol.">
        <title>Genome sequencing provides insights into the evolution of gene families encoding plant cell wall-degrading enzymes in longhorned beetles.</title>
        <authorList>
            <person name="Shin N.R."/>
            <person name="Okamura Y."/>
            <person name="Kirsch R."/>
            <person name="Pauchet Y."/>
        </authorList>
    </citation>
    <scope>NUCLEOTIDE SEQUENCE</scope>
    <source>
        <strain evidence="13">RBIC_L_NR</strain>
    </source>
</reference>
<dbReference type="Pfam" id="PF07719">
    <property type="entry name" value="TPR_2"/>
    <property type="match status" value="1"/>
</dbReference>
<dbReference type="SMART" id="SM00028">
    <property type="entry name" value="TPR"/>
    <property type="match status" value="3"/>
</dbReference>
<dbReference type="SUPFAM" id="SSF48452">
    <property type="entry name" value="TPR-like"/>
    <property type="match status" value="1"/>
</dbReference>
<evidence type="ECO:0000256" key="8">
    <source>
        <dbReference type="ARBA" id="ARBA00023110"/>
    </source>
</evidence>
<name>A0AAV8Y2L4_9CUCU</name>
<protein>
    <recommendedName>
        <fullName evidence="3">peptidylprolyl isomerase</fullName>
        <ecNumber evidence="3">5.2.1.8</ecNumber>
    </recommendedName>
    <alternativeName>
        <fullName evidence="10">Rotamase</fullName>
    </alternativeName>
</protein>
<evidence type="ECO:0000256" key="6">
    <source>
        <dbReference type="ARBA" id="ARBA00022737"/>
    </source>
</evidence>
<evidence type="ECO:0000256" key="2">
    <source>
        <dbReference type="ARBA" id="ARBA00004496"/>
    </source>
</evidence>
<keyword evidence="4" id="KW-0963">Cytoplasm</keyword>
<dbReference type="Pfam" id="PF13181">
    <property type="entry name" value="TPR_8"/>
    <property type="match status" value="1"/>
</dbReference>
<evidence type="ECO:0000256" key="12">
    <source>
        <dbReference type="SAM" id="MobiDB-lite"/>
    </source>
</evidence>
<evidence type="ECO:0000313" key="14">
    <source>
        <dbReference type="Proteomes" id="UP001162156"/>
    </source>
</evidence>
<keyword evidence="6" id="KW-0677">Repeat</keyword>
<dbReference type="Gene3D" id="1.25.40.10">
    <property type="entry name" value="Tetratricopeptide repeat domain"/>
    <property type="match status" value="1"/>
</dbReference>
<accession>A0AAV8Y2L4</accession>
<dbReference type="PROSITE" id="PS50005">
    <property type="entry name" value="TPR"/>
    <property type="match status" value="1"/>
</dbReference>
<dbReference type="InterPro" id="IPR011990">
    <property type="entry name" value="TPR-like_helical_dom_sf"/>
</dbReference>
<dbReference type="AlphaFoldDB" id="A0AAV8Y2L4"/>
<dbReference type="Proteomes" id="UP001162156">
    <property type="component" value="Unassembled WGS sequence"/>
</dbReference>
<keyword evidence="9" id="KW-0413">Isomerase</keyword>
<dbReference type="InterPro" id="IPR050754">
    <property type="entry name" value="FKBP4/5/8-like"/>
</dbReference>
<gene>
    <name evidence="13" type="ORF">NQ314_009363</name>
</gene>
<dbReference type="GO" id="GO:0003755">
    <property type="term" value="F:peptidyl-prolyl cis-trans isomerase activity"/>
    <property type="evidence" value="ECO:0007669"/>
    <property type="project" value="UniProtKB-EC"/>
</dbReference>
<dbReference type="InterPro" id="IPR013105">
    <property type="entry name" value="TPR_2"/>
</dbReference>
<evidence type="ECO:0000256" key="4">
    <source>
        <dbReference type="ARBA" id="ARBA00022490"/>
    </source>
</evidence>
<dbReference type="GO" id="GO:0005737">
    <property type="term" value="C:cytoplasm"/>
    <property type="evidence" value="ECO:0007669"/>
    <property type="project" value="UniProtKB-SubCell"/>
</dbReference>
<evidence type="ECO:0000256" key="3">
    <source>
        <dbReference type="ARBA" id="ARBA00013194"/>
    </source>
</evidence>
<organism evidence="13 14">
    <name type="scientific">Rhamnusium bicolor</name>
    <dbReference type="NCBI Taxonomy" id="1586634"/>
    <lineage>
        <taxon>Eukaryota</taxon>
        <taxon>Metazoa</taxon>
        <taxon>Ecdysozoa</taxon>
        <taxon>Arthropoda</taxon>
        <taxon>Hexapoda</taxon>
        <taxon>Insecta</taxon>
        <taxon>Pterygota</taxon>
        <taxon>Neoptera</taxon>
        <taxon>Endopterygota</taxon>
        <taxon>Coleoptera</taxon>
        <taxon>Polyphaga</taxon>
        <taxon>Cucujiformia</taxon>
        <taxon>Chrysomeloidea</taxon>
        <taxon>Cerambycidae</taxon>
        <taxon>Lepturinae</taxon>
        <taxon>Rhagiini</taxon>
        <taxon>Rhamnusium</taxon>
    </lineage>
</organism>
<dbReference type="EC" id="5.2.1.8" evidence="3"/>
<sequence>MFKDKGTAYFKAGKYELAIKLYTKVQTFLEQEKDSTGEERNNLLLASYLNVALCHLKLKDYYEAKMAATNALKIDPLCEKALFRRGQAFLYLAEPELARNDFTECLKIDPNNSAAKAQLAICTKTLKEQLKKEKRIYANMFDKFAKMDTQREEFEKKKQPNVMSSVGEWGQEDREREPSEFEKENPDILLLNGTGEFKDM</sequence>
<evidence type="ECO:0000256" key="1">
    <source>
        <dbReference type="ARBA" id="ARBA00000971"/>
    </source>
</evidence>
<comment type="caution">
    <text evidence="13">The sequence shown here is derived from an EMBL/GenBank/DDBJ whole genome shotgun (WGS) entry which is preliminary data.</text>
</comment>
<proteinExistence type="predicted"/>
<feature type="repeat" description="TPR" evidence="11">
    <location>
        <begin position="79"/>
        <end position="112"/>
    </location>
</feature>
<evidence type="ECO:0000313" key="13">
    <source>
        <dbReference type="EMBL" id="KAJ8944873.1"/>
    </source>
</evidence>
<comment type="subcellular location">
    <subcellularLocation>
        <location evidence="2">Cytoplasm</location>
    </subcellularLocation>
</comment>